<gene>
    <name evidence="1" type="ORF">BF38_2252</name>
    <name evidence="3" type="ORF">BM74_07520</name>
    <name evidence="2" type="ORF">FOC89_18930</name>
</gene>
<proteinExistence type="predicted"/>
<dbReference type="EMBL" id="CP009335">
    <property type="protein sequence ID" value="AJG78373.1"/>
    <property type="molecule type" value="Genomic_DNA"/>
</dbReference>
<reference evidence="1 4" key="1">
    <citation type="journal article" date="2015" name="Genome Announc.">
        <title>Complete genome sequences for 35 biothreat assay-relevant bacillus species.</title>
        <authorList>
            <person name="Johnson S.L."/>
            <person name="Daligault H.E."/>
            <person name="Davenport K.W."/>
            <person name="Jaissle J."/>
            <person name="Frey K.G."/>
            <person name="Ladner J.T."/>
            <person name="Broomall S.M."/>
            <person name="Bishop-Lilly K.A."/>
            <person name="Bruce D.C."/>
            <person name="Gibbons H.S."/>
            <person name="Coyne S.R."/>
            <person name="Lo C.C."/>
            <person name="Meincke L."/>
            <person name="Munk A.C."/>
            <person name="Koroleva G.I."/>
            <person name="Rosenzweig C.N."/>
            <person name="Palacios G.F."/>
            <person name="Redden C.L."/>
            <person name="Minogue T.D."/>
            <person name="Chain P.S."/>
        </authorList>
    </citation>
    <scope>NUCLEOTIDE SEQUENCE [LARGE SCALE GENOMIC DNA]</scope>
    <source>
        <strain evidence="1 4">HD1011</strain>
    </source>
</reference>
<reference evidence="2 6" key="3">
    <citation type="submission" date="2020-05" db="EMBL/GenBank/DDBJ databases">
        <title>FDA dAtabase for Regulatory Grade micrObial Sequences (FDA-ARGOS): Supporting development and validation of Infectious Disease Dx tests.</title>
        <authorList>
            <person name="Nelson B."/>
            <person name="Plummer A."/>
            <person name="Tallon L."/>
            <person name="Sadzewicz L."/>
            <person name="Zhao X."/>
            <person name="Vavikolanu K."/>
            <person name="Mehta A."/>
            <person name="Aluvathingal J."/>
            <person name="Nadendla S."/>
            <person name="Myers T."/>
            <person name="Yan Y."/>
            <person name="Sichtig H."/>
        </authorList>
    </citation>
    <scope>NUCLEOTIDE SEQUENCE [LARGE SCALE GENOMIC DNA]</scope>
    <source>
        <strain evidence="2 6">FDAARGOS_795</strain>
    </source>
</reference>
<dbReference type="EMBL" id="LDER01000126">
    <property type="protein sequence ID" value="RVU64768.1"/>
    <property type="molecule type" value="Genomic_DNA"/>
</dbReference>
<evidence type="ECO:0000313" key="6">
    <source>
        <dbReference type="Proteomes" id="UP000501107"/>
    </source>
</evidence>
<evidence type="ECO:0000313" key="1">
    <source>
        <dbReference type="EMBL" id="AJG78373.1"/>
    </source>
</evidence>
<dbReference type="KEGG" id="btw:BF38_2252"/>
<organism evidence="3 5">
    <name type="scientific">Bacillus thuringiensis</name>
    <dbReference type="NCBI Taxonomy" id="1428"/>
    <lineage>
        <taxon>Bacteria</taxon>
        <taxon>Bacillati</taxon>
        <taxon>Bacillota</taxon>
        <taxon>Bacilli</taxon>
        <taxon>Bacillales</taxon>
        <taxon>Bacillaceae</taxon>
        <taxon>Bacillus</taxon>
        <taxon>Bacillus cereus group</taxon>
    </lineage>
</organism>
<evidence type="ECO:0000313" key="5">
    <source>
        <dbReference type="Proteomes" id="UP000286687"/>
    </source>
</evidence>
<protein>
    <submittedName>
        <fullName evidence="3">Uncharacterized protein</fullName>
    </submittedName>
</protein>
<evidence type="ECO:0000313" key="2">
    <source>
        <dbReference type="EMBL" id="QKH25911.1"/>
    </source>
</evidence>
<dbReference type="Proteomes" id="UP000286687">
    <property type="component" value="Unassembled WGS sequence"/>
</dbReference>
<dbReference type="AlphaFoldDB" id="A0A0B5XEF8"/>
<evidence type="ECO:0000313" key="3">
    <source>
        <dbReference type="EMBL" id="RVU64768.1"/>
    </source>
</evidence>
<dbReference type="Proteomes" id="UP000501107">
    <property type="component" value="Chromosome"/>
</dbReference>
<dbReference type="RefSeq" id="WP_000974348.1">
    <property type="nucleotide sequence ID" value="NZ_CP009335.1"/>
</dbReference>
<name>A0A0B5XEF8_BACTU</name>
<sequence length="85" mass="10021">MAIHITMNKEFEDEEIVVYQFYPSEYPDKIGKMYFHKKEQMFHEIDPVPVKSAATSEHYFHCACSRLMKCIKSGGEFLEEMTYGV</sequence>
<dbReference type="EMBL" id="CP053980">
    <property type="protein sequence ID" value="QKH25911.1"/>
    <property type="molecule type" value="Genomic_DNA"/>
</dbReference>
<reference evidence="3 5" key="2">
    <citation type="submission" date="2018-01" db="EMBL/GenBank/DDBJ databases">
        <title>Complete genome sequence of G25-42.</title>
        <authorList>
            <person name="Zheng Z."/>
            <person name="Sun M."/>
        </authorList>
    </citation>
    <scope>NUCLEOTIDE SEQUENCE [LARGE SCALE GENOMIC DNA]</scope>
    <source>
        <strain evidence="3 5">G25-42</strain>
    </source>
</reference>
<dbReference type="Proteomes" id="UP000031876">
    <property type="component" value="Chromosome"/>
</dbReference>
<evidence type="ECO:0000313" key="4">
    <source>
        <dbReference type="Proteomes" id="UP000031876"/>
    </source>
</evidence>
<accession>A0A0B5XEF8</accession>